<dbReference type="InterPro" id="IPR058411">
    <property type="entry name" value="DUF8098"/>
</dbReference>
<evidence type="ECO:0000256" key="1">
    <source>
        <dbReference type="SAM" id="MobiDB-lite"/>
    </source>
</evidence>
<evidence type="ECO:0000313" key="3">
    <source>
        <dbReference type="EMBL" id="SDY88642.1"/>
    </source>
</evidence>
<reference evidence="4" key="1">
    <citation type="submission" date="2016-10" db="EMBL/GenBank/DDBJ databases">
        <authorList>
            <person name="Varghese N."/>
            <person name="Submissions S."/>
        </authorList>
    </citation>
    <scope>NUCLEOTIDE SEQUENCE [LARGE SCALE GENOMIC DNA]</scope>
    <source>
        <strain evidence="4">DC30,IBRC 10041,KCTC 4046</strain>
    </source>
</reference>
<evidence type="ECO:0000313" key="4">
    <source>
        <dbReference type="Proteomes" id="UP000199079"/>
    </source>
</evidence>
<evidence type="ECO:0000259" key="2">
    <source>
        <dbReference type="Pfam" id="PF26400"/>
    </source>
</evidence>
<dbReference type="EMBL" id="FNPC01000013">
    <property type="protein sequence ID" value="SDY88642.1"/>
    <property type="molecule type" value="Genomic_DNA"/>
</dbReference>
<protein>
    <recommendedName>
        <fullName evidence="2">DUF8098 domain-containing protein</fullName>
    </recommendedName>
</protein>
<name>A0A1H3NID5_9EURY</name>
<dbReference type="Pfam" id="PF26400">
    <property type="entry name" value="DUF8098"/>
    <property type="match status" value="1"/>
</dbReference>
<gene>
    <name evidence="3" type="ORF">SAMN05216564_11310</name>
</gene>
<keyword evidence="4" id="KW-1185">Reference proteome</keyword>
<dbReference type="AlphaFoldDB" id="A0A1H3NID5"/>
<dbReference type="OrthoDB" id="231744at2157"/>
<feature type="domain" description="DUF8098" evidence="2">
    <location>
        <begin position="11"/>
        <end position="349"/>
    </location>
</feature>
<accession>A0A1H3NID5</accession>
<sequence>MAPSSPPDDISTSDEDELREHVLDGLRLALDDELAGGSTVNRRDLTKTEEEKLLYFAIRDLNLPLTYSWYLAGVKTDSDAGTSEQTSSPPTPGPNLSIAPSAHNESGDQPDVSSDVERYREYYRDTVFFDDYTLKDVVYTGKTEFLCDFYRACADDKYEDLYVHSTKLREKLEQIDELVEGPDQETTLSDWGSGSDDGVLSRNEEKKFRRLVSEIQLDIARMDGFDECRLPVRNATDEIEIILTKLTHLSSLTDKQKELVNSLGDFFYKFVWQYPALKISSKTATGPNEEELRQKHEERFSRFHTTLSRRTQGLREERVKVGLSPSSEEFTANENSEMMVSIHEMSRDYLRGNE</sequence>
<feature type="compositionally biased region" description="Polar residues" evidence="1">
    <location>
        <begin position="79"/>
        <end position="88"/>
    </location>
</feature>
<organism evidence="3 4">
    <name type="scientific">Halopenitus persicus</name>
    <dbReference type="NCBI Taxonomy" id="1048396"/>
    <lineage>
        <taxon>Archaea</taxon>
        <taxon>Methanobacteriati</taxon>
        <taxon>Methanobacteriota</taxon>
        <taxon>Stenosarchaea group</taxon>
        <taxon>Halobacteria</taxon>
        <taxon>Halobacteriales</taxon>
        <taxon>Haloferacaceae</taxon>
        <taxon>Halopenitus</taxon>
    </lineage>
</organism>
<feature type="region of interest" description="Disordered" evidence="1">
    <location>
        <begin position="78"/>
        <end position="116"/>
    </location>
</feature>
<dbReference type="Proteomes" id="UP000199079">
    <property type="component" value="Unassembled WGS sequence"/>
</dbReference>
<dbReference type="RefSeq" id="WP_143114483.1">
    <property type="nucleotide sequence ID" value="NZ_FNPC01000013.1"/>
</dbReference>
<proteinExistence type="predicted"/>